<name>A0ABY6L325_9ARAC</name>
<keyword evidence="2" id="KW-1185">Reference proteome</keyword>
<organism evidence="1 2">
    <name type="scientific">Cordylochernes scorpioides</name>
    <dbReference type="NCBI Taxonomy" id="51811"/>
    <lineage>
        <taxon>Eukaryota</taxon>
        <taxon>Metazoa</taxon>
        <taxon>Ecdysozoa</taxon>
        <taxon>Arthropoda</taxon>
        <taxon>Chelicerata</taxon>
        <taxon>Arachnida</taxon>
        <taxon>Pseudoscorpiones</taxon>
        <taxon>Cheliferoidea</taxon>
        <taxon>Chernetidae</taxon>
        <taxon>Cordylochernes</taxon>
    </lineage>
</organism>
<dbReference type="SUPFAM" id="SSF56672">
    <property type="entry name" value="DNA/RNA polymerases"/>
    <property type="match status" value="1"/>
</dbReference>
<reference evidence="1 2" key="1">
    <citation type="submission" date="2022-01" db="EMBL/GenBank/DDBJ databases">
        <title>A chromosomal length assembly of Cordylochernes scorpioides.</title>
        <authorList>
            <person name="Zeh D."/>
            <person name="Zeh J."/>
        </authorList>
    </citation>
    <scope>NUCLEOTIDE SEQUENCE [LARGE SCALE GENOMIC DNA]</scope>
    <source>
        <strain evidence="1">IN4F17</strain>
        <tissue evidence="1">Whole Body</tissue>
    </source>
</reference>
<evidence type="ECO:0000313" key="1">
    <source>
        <dbReference type="EMBL" id="UYV75537.1"/>
    </source>
</evidence>
<proteinExistence type="predicted"/>
<dbReference type="EMBL" id="CP092875">
    <property type="protein sequence ID" value="UYV75537.1"/>
    <property type="molecule type" value="Genomic_DNA"/>
</dbReference>
<protein>
    <submittedName>
        <fullName evidence="1">K02A2.6-like</fullName>
    </submittedName>
</protein>
<dbReference type="InterPro" id="IPR043502">
    <property type="entry name" value="DNA/RNA_pol_sf"/>
</dbReference>
<gene>
    <name evidence="1" type="ORF">LAZ67_13000541</name>
</gene>
<sequence length="147" mass="16711">MTKAFDANGGQKNGSRADRITAGFPLGIKELIQQSSKFKEEIIKKINGNYADVFLNSSGDYGRTKFTQRRIEVKESVPIKQAPRRIPFAQRREVVPSRERDVGSRSHLHIFQSQDITSSACREDRSTRFCVDHRKLNNVTNSFLPPS</sequence>
<dbReference type="Proteomes" id="UP001235939">
    <property type="component" value="Chromosome 13"/>
</dbReference>
<evidence type="ECO:0000313" key="2">
    <source>
        <dbReference type="Proteomes" id="UP001235939"/>
    </source>
</evidence>
<accession>A0ABY6L325</accession>